<sequence>MVVARSLHRHNVPSHTTHMAEQLPIISNHIIENYSRGPNIPPILSVGLPQDYYPAEKRGNSQRLYPSDDAIPPDSYPDENSNNLQRLLSPWDGEIPQDYYPDEKQDDDHRLSAPYDDVIPQDGYGEFLPEYYPYTTRQEEEQQQTFHKPTTISSPATGTGRSNFPISYIPSYYGGNSFNVVTPSRPPTPPPPPPPPAKCIPHYEYLSDEDPSYENPSYEDRSADDECARDVDEGEWKEEGWGEQEWEEQEYTEWEETEREEQDGQRRDQTDHQDPRIVSDVSTLSCHSEPETQRWRPVSFVSAVSSSYSGDIESRTPTPEPEVRPVKLWGNDRYPPLRLVDDTREKYNWL</sequence>
<feature type="compositionally biased region" description="Basic and acidic residues" evidence="1">
    <location>
        <begin position="218"/>
        <end position="231"/>
    </location>
</feature>
<feature type="region of interest" description="Disordered" evidence="1">
    <location>
        <begin position="180"/>
        <end position="294"/>
    </location>
</feature>
<feature type="compositionally biased region" description="Basic and acidic residues" evidence="1">
    <location>
        <begin position="262"/>
        <end position="277"/>
    </location>
</feature>
<evidence type="ECO:0000256" key="1">
    <source>
        <dbReference type="SAM" id="MobiDB-lite"/>
    </source>
</evidence>
<feature type="compositionally biased region" description="Pro residues" evidence="1">
    <location>
        <begin position="184"/>
        <end position="198"/>
    </location>
</feature>
<protein>
    <submittedName>
        <fullName evidence="2">Uncharacterized protein</fullName>
    </submittedName>
</protein>
<dbReference type="EMBL" id="MU859063">
    <property type="protein sequence ID" value="KAK3956763.1"/>
    <property type="molecule type" value="Genomic_DNA"/>
</dbReference>
<feature type="region of interest" description="Disordered" evidence="1">
    <location>
        <begin position="138"/>
        <end position="162"/>
    </location>
</feature>
<accession>A0AAN6SKL7</accession>
<feature type="region of interest" description="Disordered" evidence="1">
    <location>
        <begin position="54"/>
        <end position="122"/>
    </location>
</feature>
<gene>
    <name evidence="2" type="ORF">QBC32DRAFT_394451</name>
</gene>
<organism evidence="2 3">
    <name type="scientific">Pseudoneurospora amorphoporcata</name>
    <dbReference type="NCBI Taxonomy" id="241081"/>
    <lineage>
        <taxon>Eukaryota</taxon>
        <taxon>Fungi</taxon>
        <taxon>Dikarya</taxon>
        <taxon>Ascomycota</taxon>
        <taxon>Pezizomycotina</taxon>
        <taxon>Sordariomycetes</taxon>
        <taxon>Sordariomycetidae</taxon>
        <taxon>Sordariales</taxon>
        <taxon>Sordariaceae</taxon>
        <taxon>Pseudoneurospora</taxon>
    </lineage>
</organism>
<dbReference type="Proteomes" id="UP001303222">
    <property type="component" value="Unassembled WGS sequence"/>
</dbReference>
<feature type="compositionally biased region" description="Acidic residues" evidence="1">
    <location>
        <begin position="232"/>
        <end position="261"/>
    </location>
</feature>
<reference evidence="2" key="1">
    <citation type="journal article" date="2023" name="Mol. Phylogenet. Evol.">
        <title>Genome-scale phylogeny and comparative genomics of the fungal order Sordariales.</title>
        <authorList>
            <person name="Hensen N."/>
            <person name="Bonometti L."/>
            <person name="Westerberg I."/>
            <person name="Brannstrom I.O."/>
            <person name="Guillou S."/>
            <person name="Cros-Aarteil S."/>
            <person name="Calhoun S."/>
            <person name="Haridas S."/>
            <person name="Kuo A."/>
            <person name="Mondo S."/>
            <person name="Pangilinan J."/>
            <person name="Riley R."/>
            <person name="LaButti K."/>
            <person name="Andreopoulos B."/>
            <person name="Lipzen A."/>
            <person name="Chen C."/>
            <person name="Yan M."/>
            <person name="Daum C."/>
            <person name="Ng V."/>
            <person name="Clum A."/>
            <person name="Steindorff A."/>
            <person name="Ohm R.A."/>
            <person name="Martin F."/>
            <person name="Silar P."/>
            <person name="Natvig D.O."/>
            <person name="Lalanne C."/>
            <person name="Gautier V."/>
            <person name="Ament-Velasquez S.L."/>
            <person name="Kruys A."/>
            <person name="Hutchinson M.I."/>
            <person name="Powell A.J."/>
            <person name="Barry K."/>
            <person name="Miller A.N."/>
            <person name="Grigoriev I.V."/>
            <person name="Debuchy R."/>
            <person name="Gladieux P."/>
            <person name="Hiltunen Thoren M."/>
            <person name="Johannesson H."/>
        </authorList>
    </citation>
    <scope>NUCLEOTIDE SEQUENCE</scope>
    <source>
        <strain evidence="2">CBS 626.80</strain>
    </source>
</reference>
<feature type="compositionally biased region" description="Basic and acidic residues" evidence="1">
    <location>
        <begin position="101"/>
        <end position="111"/>
    </location>
</feature>
<comment type="caution">
    <text evidence="2">The sequence shown here is derived from an EMBL/GenBank/DDBJ whole genome shotgun (WGS) entry which is preliminary data.</text>
</comment>
<keyword evidence="3" id="KW-1185">Reference proteome</keyword>
<feature type="compositionally biased region" description="Polar residues" evidence="1">
    <location>
        <begin position="146"/>
        <end position="162"/>
    </location>
</feature>
<proteinExistence type="predicted"/>
<name>A0AAN6SKL7_9PEZI</name>
<evidence type="ECO:0000313" key="3">
    <source>
        <dbReference type="Proteomes" id="UP001303222"/>
    </source>
</evidence>
<evidence type="ECO:0000313" key="2">
    <source>
        <dbReference type="EMBL" id="KAK3956763.1"/>
    </source>
</evidence>
<reference evidence="2" key="2">
    <citation type="submission" date="2023-06" db="EMBL/GenBank/DDBJ databases">
        <authorList>
            <consortium name="Lawrence Berkeley National Laboratory"/>
            <person name="Mondo S.J."/>
            <person name="Hensen N."/>
            <person name="Bonometti L."/>
            <person name="Westerberg I."/>
            <person name="Brannstrom I.O."/>
            <person name="Guillou S."/>
            <person name="Cros-Aarteil S."/>
            <person name="Calhoun S."/>
            <person name="Haridas S."/>
            <person name="Kuo A."/>
            <person name="Pangilinan J."/>
            <person name="Riley R."/>
            <person name="Labutti K."/>
            <person name="Andreopoulos B."/>
            <person name="Lipzen A."/>
            <person name="Chen C."/>
            <person name="Yanf M."/>
            <person name="Daum C."/>
            <person name="Ng V."/>
            <person name="Clum A."/>
            <person name="Steindorff A."/>
            <person name="Ohm R."/>
            <person name="Martin F."/>
            <person name="Silar P."/>
            <person name="Natvig D."/>
            <person name="Lalanne C."/>
            <person name="Gautier V."/>
            <person name="Ament-Velasquez S.L."/>
            <person name="Kruys A."/>
            <person name="Hutchinson M.I."/>
            <person name="Powell A.J."/>
            <person name="Barry K."/>
            <person name="Miller A.N."/>
            <person name="Grigoriev I.V."/>
            <person name="Debuchy R."/>
            <person name="Gladieux P."/>
            <person name="Thoren M.H."/>
            <person name="Johannesson H."/>
        </authorList>
    </citation>
    <scope>NUCLEOTIDE SEQUENCE</scope>
    <source>
        <strain evidence="2">CBS 626.80</strain>
    </source>
</reference>
<dbReference type="AlphaFoldDB" id="A0AAN6SKL7"/>